<organism evidence="2">
    <name type="scientific">Zea mays</name>
    <name type="common">Maize</name>
    <dbReference type="NCBI Taxonomy" id="4577"/>
    <lineage>
        <taxon>Eukaryota</taxon>
        <taxon>Viridiplantae</taxon>
        <taxon>Streptophyta</taxon>
        <taxon>Embryophyta</taxon>
        <taxon>Tracheophyta</taxon>
        <taxon>Spermatophyta</taxon>
        <taxon>Magnoliopsida</taxon>
        <taxon>Liliopsida</taxon>
        <taxon>Poales</taxon>
        <taxon>Poaceae</taxon>
        <taxon>PACMAD clade</taxon>
        <taxon>Panicoideae</taxon>
        <taxon>Andropogonodae</taxon>
        <taxon>Andropogoneae</taxon>
        <taxon>Tripsacinae</taxon>
        <taxon>Zea</taxon>
    </lineage>
</organism>
<evidence type="ECO:0000256" key="1">
    <source>
        <dbReference type="SAM" id="MobiDB-lite"/>
    </source>
</evidence>
<feature type="compositionally biased region" description="Basic and acidic residues" evidence="1">
    <location>
        <begin position="55"/>
        <end position="68"/>
    </location>
</feature>
<proteinExistence type="evidence at transcript level"/>
<reference evidence="2" key="2">
    <citation type="submission" date="2012-06" db="EMBL/GenBank/DDBJ databases">
        <authorList>
            <person name="Yu Y."/>
            <person name="Currie J."/>
            <person name="Lomeli R."/>
            <person name="Angelova A."/>
            <person name="Collura K."/>
            <person name="Wissotski M."/>
            <person name="Campos D."/>
            <person name="Kudrna D."/>
            <person name="Golser W."/>
            <person name="Ashely E."/>
            <person name="Descour A."/>
            <person name="Fernandes J."/>
            <person name="Soderlund C."/>
            <person name="Walbot V."/>
        </authorList>
    </citation>
    <scope>NUCLEOTIDE SEQUENCE</scope>
    <source>
        <strain evidence="2">B73</strain>
    </source>
</reference>
<reference evidence="2" key="1">
    <citation type="journal article" date="2009" name="PLoS Genet.">
        <title>Sequencing, mapping, and analysis of 27,455 maize full-length cDNAs.</title>
        <authorList>
            <person name="Soderlund C."/>
            <person name="Descour A."/>
            <person name="Kudrna D."/>
            <person name="Bomhoff M."/>
            <person name="Boyd L."/>
            <person name="Currie J."/>
            <person name="Angelova A."/>
            <person name="Collura K."/>
            <person name="Wissotski M."/>
            <person name="Ashley E."/>
            <person name="Morrow D."/>
            <person name="Fernandes J."/>
            <person name="Walbot V."/>
            <person name="Yu Y."/>
        </authorList>
    </citation>
    <scope>NUCLEOTIDE SEQUENCE</scope>
    <source>
        <strain evidence="2">B73</strain>
    </source>
</reference>
<dbReference type="AlphaFoldDB" id="B4FXV4"/>
<sequence>MAWGGGGGGGWQEDNEMSWSFMTPFCTIWHFMYMNFASTSAPPHTSLSPRRPCRRHETPTNAKRRDLTDWAAMGASKGSEESRSFIPLQPWRAWASA</sequence>
<dbReference type="EMBL" id="BT041942">
    <property type="protein sequence ID" value="ACF86947.2"/>
    <property type="molecule type" value="mRNA"/>
</dbReference>
<accession>B4FXV4</accession>
<name>B4FXV4_MAIZE</name>
<protein>
    <submittedName>
        <fullName evidence="2">Uncharacterized protein</fullName>
    </submittedName>
</protein>
<feature type="region of interest" description="Disordered" evidence="1">
    <location>
        <begin position="41"/>
        <end position="69"/>
    </location>
</feature>
<evidence type="ECO:0000313" key="2">
    <source>
        <dbReference type="EMBL" id="ACF86947.2"/>
    </source>
</evidence>